<reference evidence="5" key="1">
    <citation type="submission" date="2022-10" db="EMBL/GenBank/DDBJ databases">
        <authorList>
            <person name="Aires J."/>
            <person name="Mesa V."/>
        </authorList>
    </citation>
    <scope>NUCLEOTIDE SEQUENCE</scope>
    <source>
        <strain evidence="5">Clostridium neonatale JD116</strain>
    </source>
</reference>
<comment type="similarity">
    <text evidence="1 4">Belongs to the glycosyl hydrolase 1 family.</text>
</comment>
<evidence type="ECO:0000256" key="2">
    <source>
        <dbReference type="ARBA" id="ARBA00022801"/>
    </source>
</evidence>
<dbReference type="RefSeq" id="WP_125149375.1">
    <property type="nucleotide sequence ID" value="NZ_CAKJVF010000247.1"/>
</dbReference>
<evidence type="ECO:0000256" key="3">
    <source>
        <dbReference type="ARBA" id="ARBA00023295"/>
    </source>
</evidence>
<protein>
    <submittedName>
        <fullName evidence="5">Aryl-6-phospho-beta-glucosidase</fullName>
        <ecNumber evidence="5">3.2.1.86</ecNumber>
    </submittedName>
</protein>
<dbReference type="FunFam" id="3.20.20.80:FF:000004">
    <property type="entry name" value="Beta-glucosidase 6-phospho-beta-glucosidase"/>
    <property type="match status" value="1"/>
</dbReference>
<dbReference type="GO" id="GO:0008706">
    <property type="term" value="F:6-phospho-beta-glucosidase activity"/>
    <property type="evidence" value="ECO:0007669"/>
    <property type="project" value="UniProtKB-EC"/>
</dbReference>
<dbReference type="InterPro" id="IPR001360">
    <property type="entry name" value="Glyco_hydro_1"/>
</dbReference>
<gene>
    <name evidence="5" type="primary">bglA</name>
    <name evidence="5" type="ORF">CNEO2_490011</name>
</gene>
<dbReference type="GO" id="GO:0016052">
    <property type="term" value="P:carbohydrate catabolic process"/>
    <property type="evidence" value="ECO:0007669"/>
    <property type="project" value="TreeGrafter"/>
</dbReference>
<dbReference type="PANTHER" id="PTHR10353">
    <property type="entry name" value="GLYCOSYL HYDROLASE"/>
    <property type="match status" value="1"/>
</dbReference>
<dbReference type="Gene3D" id="3.20.20.80">
    <property type="entry name" value="Glycosidases"/>
    <property type="match status" value="1"/>
</dbReference>
<keyword evidence="3 5" id="KW-0326">Glycosidase</keyword>
<dbReference type="Pfam" id="PF00232">
    <property type="entry name" value="Glyco_hydro_1"/>
    <property type="match status" value="1"/>
</dbReference>
<evidence type="ECO:0000313" key="5">
    <source>
        <dbReference type="EMBL" id="CAI3637866.1"/>
    </source>
</evidence>
<dbReference type="PANTHER" id="PTHR10353:SF296">
    <property type="entry name" value="6-PHOSPHO-BETA-GLUCOSIDASE"/>
    <property type="match status" value="1"/>
</dbReference>
<accession>A0AAD1YGU5</accession>
<dbReference type="GO" id="GO:0005829">
    <property type="term" value="C:cytosol"/>
    <property type="evidence" value="ECO:0007669"/>
    <property type="project" value="TreeGrafter"/>
</dbReference>
<dbReference type="SUPFAM" id="SSF51445">
    <property type="entry name" value="(Trans)glycosidases"/>
    <property type="match status" value="1"/>
</dbReference>
<evidence type="ECO:0000256" key="1">
    <source>
        <dbReference type="ARBA" id="ARBA00010838"/>
    </source>
</evidence>
<dbReference type="Proteomes" id="UP001189143">
    <property type="component" value="Unassembled WGS sequence"/>
</dbReference>
<dbReference type="PRINTS" id="PR00131">
    <property type="entry name" value="GLHYDRLASE1"/>
</dbReference>
<sequence length="476" mass="54546">MKMSKIQMPEGFLWGGATAANQYEGGWNEGGRGPSIADVLTGGSVNTERRLTPAAPLEDEFYPNHEATDFYHHWKEDIKLFAEMGFKIYRFSISWSRIFPKGDETTPNEEGLQFYDKVIDELLSYNIEPLVTISHYENPLHLSLEYGGWKNRKLIDFYMNFAEVLFKRYKGKVKYWLTFNEINMLTVPFGGVFCAGILDEKENTEENRYQAMHHQLVASALAVKLAHEIDEDNKLGCMLAYHNGYPYTCHPEDILFAQQYGQIHNSIAGDVHVRGKYPAFAKRHFEEHNVNLQVKPEDAKILNEGRVDFVSISYYSSICVSTTKDGEKTAGNGTENIKNPYLKASEWGWQIDAVGLRYVLNQVYDRYELPIMIVENGLGAVDKVSEDGKIHDDYRIEYMKKHIEQMKEAIYDGVDLIAYTCWGCTDIVSASTGEVKKRYGLIYVNKHDDGSGDLSRMPKDSFYWYKKAIESNGEEL</sequence>
<keyword evidence="2 5" id="KW-0378">Hydrolase</keyword>
<dbReference type="AlphaFoldDB" id="A0AAD1YGU5"/>
<dbReference type="EMBL" id="CAMTCP010000247">
    <property type="protein sequence ID" value="CAI3637866.1"/>
    <property type="molecule type" value="Genomic_DNA"/>
</dbReference>
<dbReference type="EC" id="3.2.1.86" evidence="5"/>
<dbReference type="PROSITE" id="PS00653">
    <property type="entry name" value="GLYCOSYL_HYDROL_F1_2"/>
    <property type="match status" value="1"/>
</dbReference>
<evidence type="ECO:0000313" key="6">
    <source>
        <dbReference type="Proteomes" id="UP001189143"/>
    </source>
</evidence>
<dbReference type="InterPro" id="IPR017853">
    <property type="entry name" value="GH"/>
</dbReference>
<evidence type="ECO:0000256" key="4">
    <source>
        <dbReference type="RuleBase" id="RU003690"/>
    </source>
</evidence>
<proteinExistence type="inferred from homology"/>
<organism evidence="5 6">
    <name type="scientific">Clostridium neonatale</name>
    <dbReference type="NCBI Taxonomy" id="137838"/>
    <lineage>
        <taxon>Bacteria</taxon>
        <taxon>Bacillati</taxon>
        <taxon>Bacillota</taxon>
        <taxon>Clostridia</taxon>
        <taxon>Eubacteriales</taxon>
        <taxon>Clostridiaceae</taxon>
        <taxon>Clostridium</taxon>
    </lineage>
</organism>
<comment type="caution">
    <text evidence="5">The sequence shown here is derived from an EMBL/GenBank/DDBJ whole genome shotgun (WGS) entry which is preliminary data.</text>
</comment>
<dbReference type="InterPro" id="IPR033132">
    <property type="entry name" value="GH_1_N_CS"/>
</dbReference>
<name>A0AAD1YGU5_9CLOT</name>